<feature type="compositionally biased region" description="Basic and acidic residues" evidence="1">
    <location>
        <begin position="103"/>
        <end position="123"/>
    </location>
</feature>
<reference evidence="2 3" key="1">
    <citation type="submission" date="2024-05" db="EMBL/GenBank/DDBJ databases">
        <authorList>
            <person name="Wallberg A."/>
        </authorList>
    </citation>
    <scope>NUCLEOTIDE SEQUENCE [LARGE SCALE GENOMIC DNA]</scope>
</reference>
<evidence type="ECO:0000313" key="2">
    <source>
        <dbReference type="EMBL" id="CAL4221917.1"/>
    </source>
</evidence>
<protein>
    <submittedName>
        <fullName evidence="2">Uncharacterized protein</fullName>
    </submittedName>
</protein>
<feature type="region of interest" description="Disordered" evidence="1">
    <location>
        <begin position="228"/>
        <end position="248"/>
    </location>
</feature>
<keyword evidence="3" id="KW-1185">Reference proteome</keyword>
<feature type="non-terminal residue" evidence="2">
    <location>
        <position position="248"/>
    </location>
</feature>
<comment type="caution">
    <text evidence="2">The sequence shown here is derived from an EMBL/GenBank/DDBJ whole genome shotgun (WGS) entry which is preliminary data.</text>
</comment>
<evidence type="ECO:0000256" key="1">
    <source>
        <dbReference type="SAM" id="MobiDB-lite"/>
    </source>
</evidence>
<feature type="compositionally biased region" description="Basic residues" evidence="1">
    <location>
        <begin position="72"/>
        <end position="90"/>
    </location>
</feature>
<sequence length="248" mass="28101">MLKFRVTNSVKGRRSAEAQRSAMEEKLEWAWKPMAAMMNENTTDMVYLIPPIYNSNIVTTTTQSAISATRHGTTRKKKLSSSTASRRRAKLTTDDIITEEMEEDRRSVKEDESTTFYPDDKHNNSSSVGESLPDDEGWENQDDNESGIHEDNESVVSSQSMESGGKSDKELSDIDKEILMHNALLHSTPVIFRSNTIKSKKLTSRPTLLKLMEKVSHLHGLSGIMQMKHKDKEVKQVTNEPKKNTNKK</sequence>
<accession>A0AAV2SLQ8</accession>
<proteinExistence type="predicted"/>
<dbReference type="AlphaFoldDB" id="A0AAV2SLQ8"/>
<feature type="region of interest" description="Disordered" evidence="1">
    <location>
        <begin position="64"/>
        <end position="169"/>
    </location>
</feature>
<dbReference type="Proteomes" id="UP001497623">
    <property type="component" value="Unassembled WGS sequence"/>
</dbReference>
<gene>
    <name evidence="2" type="ORF">MNOR_LOCUS39140</name>
</gene>
<evidence type="ECO:0000313" key="3">
    <source>
        <dbReference type="Proteomes" id="UP001497623"/>
    </source>
</evidence>
<dbReference type="EMBL" id="CAXKWB010097668">
    <property type="protein sequence ID" value="CAL4221917.1"/>
    <property type="molecule type" value="Genomic_DNA"/>
</dbReference>
<organism evidence="2 3">
    <name type="scientific">Meganyctiphanes norvegica</name>
    <name type="common">Northern krill</name>
    <name type="synonym">Thysanopoda norvegica</name>
    <dbReference type="NCBI Taxonomy" id="48144"/>
    <lineage>
        <taxon>Eukaryota</taxon>
        <taxon>Metazoa</taxon>
        <taxon>Ecdysozoa</taxon>
        <taxon>Arthropoda</taxon>
        <taxon>Crustacea</taxon>
        <taxon>Multicrustacea</taxon>
        <taxon>Malacostraca</taxon>
        <taxon>Eumalacostraca</taxon>
        <taxon>Eucarida</taxon>
        <taxon>Euphausiacea</taxon>
        <taxon>Euphausiidae</taxon>
        <taxon>Meganyctiphanes</taxon>
    </lineage>
</organism>
<name>A0AAV2SLQ8_MEGNR</name>
<feature type="compositionally biased region" description="Acidic residues" evidence="1">
    <location>
        <begin position="132"/>
        <end position="145"/>
    </location>
</feature>